<dbReference type="Proteomes" id="UP000221504">
    <property type="component" value="Unassembled WGS sequence"/>
</dbReference>
<name>A0A2C6BIQ7_FUSNP</name>
<dbReference type="PANTHER" id="PTHR35004">
    <property type="entry name" value="TRANSPOSASE RV3428C-RELATED"/>
    <property type="match status" value="1"/>
</dbReference>
<dbReference type="RefSeq" id="WP_099011926.1">
    <property type="nucleotide sequence ID" value="NZ_CP077154.1"/>
</dbReference>
<dbReference type="AlphaFoldDB" id="A0A2C6BIQ7"/>
<accession>A0A2C6BIQ7</accession>
<proteinExistence type="predicted"/>
<dbReference type="InterPro" id="IPR012337">
    <property type="entry name" value="RNaseH-like_sf"/>
</dbReference>
<dbReference type="Gene3D" id="3.30.420.10">
    <property type="entry name" value="Ribonuclease H-like superfamily/Ribonuclease H"/>
    <property type="match status" value="1"/>
</dbReference>
<evidence type="ECO:0000259" key="1">
    <source>
        <dbReference type="PROSITE" id="PS50994"/>
    </source>
</evidence>
<feature type="domain" description="Integrase catalytic" evidence="1">
    <location>
        <begin position="164"/>
        <end position="346"/>
    </location>
</feature>
<protein>
    <submittedName>
        <fullName evidence="2">Transposase</fullName>
    </submittedName>
</protein>
<dbReference type="EMBL" id="NIRM01000005">
    <property type="protein sequence ID" value="PHI04133.1"/>
    <property type="molecule type" value="Genomic_DNA"/>
</dbReference>
<sequence>MKKIILNTIEDRKYQVIKKLVESNGNKLKAALKLQVTLCTINRLILKYKQFGKEAFIHGNRNKKPKHSMTSEEKEKIVSLYKEKYFDCNIQHFSELLVDREGIKRDASTLLKLLKEYDILSVKAHRKTKKVFKKKLKEKDKKQEEFDKKNLELIEPIQELDNAHPRRPHCKYFGEILQMDASNYEWIKGVKCHLHAAIDDSTGMIVGAYFDIQETLNGYYHVAVQIFKEYGIPYMFYTDNRTIFEYKRKGEKSIEKDTFTQFGYMCHNLGIALETTSISQAKGKIERLFQTLQSRLIAELRLEKIETIEQANEYLPTYIQKFNTQFALEIYDNKNVFENQLTEEEINLNLSVLSKRKIDSGCCISYKNKYYRLEAESTELKNFRKGTEVTVIQTFDKKLYGNVLDKLYILVEVPEEEKESRYFGMKEEEKKEKKKYIPPLEHPWKKKSFEKYLEKQQKIKENEECIK</sequence>
<reference evidence="2 3" key="1">
    <citation type="submission" date="2017-06" db="EMBL/GenBank/DDBJ databases">
        <title>Draft genome sequence of Fusobacterium nucleatum subsp. polymorphum KCOM 1267 (=ChDC F290).</title>
        <authorList>
            <person name="Kook J.-K."/>
            <person name="Park S.-N."/>
            <person name="Lim Y.K."/>
            <person name="Roh H."/>
        </authorList>
    </citation>
    <scope>NUCLEOTIDE SEQUENCE [LARGE SCALE GENOMIC DNA]</scope>
    <source>
        <strain evidence="3">KCOM 1267(ChDC F290)</strain>
    </source>
</reference>
<organism evidence="2 3">
    <name type="scientific">Fusobacterium nucleatum subsp. polymorphum</name>
    <name type="common">Fusobacterium polymorphum</name>
    <dbReference type="NCBI Taxonomy" id="76857"/>
    <lineage>
        <taxon>Bacteria</taxon>
        <taxon>Fusobacteriati</taxon>
        <taxon>Fusobacteriota</taxon>
        <taxon>Fusobacteriia</taxon>
        <taxon>Fusobacteriales</taxon>
        <taxon>Fusobacteriaceae</taxon>
        <taxon>Fusobacterium</taxon>
    </lineage>
</organism>
<dbReference type="NCBIfam" id="NF033594">
    <property type="entry name" value="transpos_ISNCY_2"/>
    <property type="match status" value="1"/>
</dbReference>
<dbReference type="InterPro" id="IPR036397">
    <property type="entry name" value="RNaseH_sf"/>
</dbReference>
<evidence type="ECO:0000313" key="3">
    <source>
        <dbReference type="Proteomes" id="UP000221504"/>
    </source>
</evidence>
<comment type="caution">
    <text evidence="2">The sequence shown here is derived from an EMBL/GenBank/DDBJ whole genome shotgun (WGS) entry which is preliminary data.</text>
</comment>
<dbReference type="SUPFAM" id="SSF53098">
    <property type="entry name" value="Ribonuclease H-like"/>
    <property type="match status" value="1"/>
</dbReference>
<dbReference type="InterPro" id="IPR047797">
    <property type="entry name" value="ISNCY_transpos"/>
</dbReference>
<dbReference type="InterPro" id="IPR001584">
    <property type="entry name" value="Integrase_cat-core"/>
</dbReference>
<gene>
    <name evidence="2" type="ORF">CBG52_12185</name>
</gene>
<dbReference type="PANTHER" id="PTHR35004:SF7">
    <property type="entry name" value="INTEGRASE PROTEIN"/>
    <property type="match status" value="1"/>
</dbReference>
<dbReference type="GO" id="GO:0015074">
    <property type="term" value="P:DNA integration"/>
    <property type="evidence" value="ECO:0007669"/>
    <property type="project" value="InterPro"/>
</dbReference>
<dbReference type="PROSITE" id="PS50994">
    <property type="entry name" value="INTEGRASE"/>
    <property type="match status" value="1"/>
</dbReference>
<evidence type="ECO:0000313" key="2">
    <source>
        <dbReference type="EMBL" id="PHI04133.1"/>
    </source>
</evidence>
<dbReference type="GO" id="GO:0003676">
    <property type="term" value="F:nucleic acid binding"/>
    <property type="evidence" value="ECO:0007669"/>
    <property type="project" value="InterPro"/>
</dbReference>